<feature type="region of interest" description="Disordered" evidence="6">
    <location>
        <begin position="604"/>
        <end position="632"/>
    </location>
</feature>
<feature type="region of interest" description="Disordered" evidence="6">
    <location>
        <begin position="102"/>
        <end position="124"/>
    </location>
</feature>
<reference evidence="8" key="1">
    <citation type="submission" date="2025-08" db="UniProtKB">
        <authorList>
            <consortium name="Ensembl"/>
        </authorList>
    </citation>
    <scope>IDENTIFICATION</scope>
</reference>
<dbReference type="GO" id="GO:0005813">
    <property type="term" value="C:centrosome"/>
    <property type="evidence" value="ECO:0007669"/>
    <property type="project" value="TreeGrafter"/>
</dbReference>
<dbReference type="PANTHER" id="PTHR47078">
    <property type="entry name" value="CYTOSKELETON-ASSOCIATED PROTEIN 2-LIKE"/>
    <property type="match status" value="1"/>
</dbReference>
<dbReference type="Ensembl" id="ENSLBET00000017789.1">
    <property type="protein sequence ID" value="ENSLBEP00000016841.1"/>
    <property type="gene ID" value="ENSLBEG00000012999.1"/>
</dbReference>
<evidence type="ECO:0000256" key="4">
    <source>
        <dbReference type="ARBA" id="ARBA00022553"/>
    </source>
</evidence>
<evidence type="ECO:0000256" key="3">
    <source>
        <dbReference type="ARBA" id="ARBA00022490"/>
    </source>
</evidence>
<dbReference type="InterPro" id="IPR052855">
    <property type="entry name" value="CKAP2-like"/>
</dbReference>
<evidence type="ECO:0000256" key="6">
    <source>
        <dbReference type="SAM" id="MobiDB-lite"/>
    </source>
</evidence>
<accession>A0A3Q3FA86</accession>
<dbReference type="Pfam" id="PF15297">
    <property type="entry name" value="CKAP2_C"/>
    <property type="match status" value="2"/>
</dbReference>
<dbReference type="Proteomes" id="UP000261660">
    <property type="component" value="Unplaced"/>
</dbReference>
<dbReference type="InterPro" id="IPR029197">
    <property type="entry name" value="CKAP2_C"/>
</dbReference>
<dbReference type="GeneTree" id="ENSGT00530000063691"/>
<feature type="compositionally biased region" description="Polar residues" evidence="6">
    <location>
        <begin position="158"/>
        <end position="174"/>
    </location>
</feature>
<dbReference type="GO" id="GO:0005829">
    <property type="term" value="C:cytosol"/>
    <property type="evidence" value="ECO:0007669"/>
    <property type="project" value="TreeGrafter"/>
</dbReference>
<evidence type="ECO:0000313" key="9">
    <source>
        <dbReference type="Proteomes" id="UP000261660"/>
    </source>
</evidence>
<name>A0A3Q3FA86_9LABR</name>
<feature type="region of interest" description="Disordered" evidence="6">
    <location>
        <begin position="316"/>
        <end position="424"/>
    </location>
</feature>
<evidence type="ECO:0000256" key="2">
    <source>
        <dbReference type="ARBA" id="ARBA00009468"/>
    </source>
</evidence>
<feature type="compositionally biased region" description="Polar residues" evidence="6">
    <location>
        <begin position="270"/>
        <end position="292"/>
    </location>
</feature>
<feature type="compositionally biased region" description="Basic and acidic residues" evidence="6">
    <location>
        <begin position="340"/>
        <end position="353"/>
    </location>
</feature>
<feature type="region of interest" description="Disordered" evidence="6">
    <location>
        <begin position="260"/>
        <end position="297"/>
    </location>
</feature>
<dbReference type="STRING" id="56723.ENSLBEP00000016841"/>
<dbReference type="PANTHER" id="PTHR47078:SF1">
    <property type="entry name" value="CYTOSKELETON-ASSOCIATED PROTEIN 2-LIKE"/>
    <property type="match status" value="1"/>
</dbReference>
<sequence>MEEGETVTIPSRKELRKQKLMEFLEAKGKLKQPNPKPYLRDVYQDKTFATQMVKEKENTAPAVKLINEHTKIQTMTVQATKRPTRRTFGVTNKVNVKGSMLTGQGNACRSSATSVPVQPRKPTQNSLLKGTYTVLSSESNTNSASHFKKKPNKEIQSSDKTSSNIARTSAKNKNSKFNSELNAALLRPVKTASVRMSLGPIVKTKTGLLPAVTQPRNSQSLRHPTASISAARTTSVANMVQSSTLSSKFIFQKKTLPNASLSNPVKERSLSTTASSSTGIKLQEQNRANSKSLFGKHCNPSGLKTKSICSNCTAGPNKPDGRVGMLKPNKLTSQPTDTSSKQKSDGERKKNEQPCKVVSRTSSGPASRCSSRPVSGDMRAVLTEVEKRSKTCAETGGKKGHSSDNAPKMQTGIKGTGPRVISQTAPQPVRTISLTGQARKSSKFPVIDIPQTERKKLTAVQEERMKKLQEWRESRGISYKRPPMPVRIQVRRTMAVPQPFWATMKEEDDAHSLISAVDRSLADCIILLGEGCPSVQVKEVLSRLPVVSHKFAKYWICQARLMEQEGNLDVLPIFEEAVRVVLEPVDELRTVVFEILKKKEETKASEEDEKEVQVSSVESSPERDNNPMMTPKPVRALICGEKGDSSVVKYKITATPGGPPSQKREPTRVNGQEVRFFTPVRRSVRIERASLHYPASLQDHDLCVASYNDLIYEEDNERSEEQKSGETSPSPMYVYRQNEALKDKVVVQLVCDEGV</sequence>
<comment type="similarity">
    <text evidence="2">Belongs to the CKAP2 family.</text>
</comment>
<keyword evidence="5" id="KW-0206">Cytoskeleton</keyword>
<feature type="domain" description="Cytoskeleton-associated protein 2 C-terminal" evidence="7">
    <location>
        <begin position="451"/>
        <end position="614"/>
    </location>
</feature>
<keyword evidence="3" id="KW-0963">Cytoplasm</keyword>
<dbReference type="GO" id="GO:0072686">
    <property type="term" value="C:mitotic spindle"/>
    <property type="evidence" value="ECO:0007669"/>
    <property type="project" value="TreeGrafter"/>
</dbReference>
<protein>
    <submittedName>
        <fullName evidence="8">Cytoskeleton associated protein 2 like</fullName>
    </submittedName>
</protein>
<dbReference type="InParanoid" id="A0A3Q3FA86"/>
<reference evidence="8" key="2">
    <citation type="submission" date="2025-09" db="UniProtKB">
        <authorList>
            <consortium name="Ensembl"/>
        </authorList>
    </citation>
    <scope>IDENTIFICATION</scope>
</reference>
<comment type="subcellular location">
    <subcellularLocation>
        <location evidence="1">Cytoplasm</location>
        <location evidence="1">Cytoskeleton</location>
    </subcellularLocation>
</comment>
<feature type="compositionally biased region" description="Polar residues" evidence="6">
    <location>
        <begin position="359"/>
        <end position="373"/>
    </location>
</feature>
<feature type="domain" description="Cytoskeleton-associated protein 2 C-terminal" evidence="7">
    <location>
        <begin position="640"/>
        <end position="711"/>
    </location>
</feature>
<feature type="region of interest" description="Disordered" evidence="6">
    <location>
        <begin position="138"/>
        <end position="174"/>
    </location>
</feature>
<dbReference type="AlphaFoldDB" id="A0A3Q3FA86"/>
<organism evidence="8 9">
    <name type="scientific">Labrus bergylta</name>
    <name type="common">ballan wrasse</name>
    <dbReference type="NCBI Taxonomy" id="56723"/>
    <lineage>
        <taxon>Eukaryota</taxon>
        <taxon>Metazoa</taxon>
        <taxon>Chordata</taxon>
        <taxon>Craniata</taxon>
        <taxon>Vertebrata</taxon>
        <taxon>Euteleostomi</taxon>
        <taxon>Actinopterygii</taxon>
        <taxon>Neopterygii</taxon>
        <taxon>Teleostei</taxon>
        <taxon>Neoteleostei</taxon>
        <taxon>Acanthomorphata</taxon>
        <taxon>Eupercaria</taxon>
        <taxon>Labriformes</taxon>
        <taxon>Labridae</taxon>
        <taxon>Labrus</taxon>
    </lineage>
</organism>
<keyword evidence="4" id="KW-0597">Phosphoprotein</keyword>
<evidence type="ECO:0000256" key="5">
    <source>
        <dbReference type="ARBA" id="ARBA00023212"/>
    </source>
</evidence>
<evidence type="ECO:0000256" key="1">
    <source>
        <dbReference type="ARBA" id="ARBA00004245"/>
    </source>
</evidence>
<feature type="compositionally biased region" description="Polar residues" evidence="6">
    <location>
        <begin position="330"/>
        <end position="339"/>
    </location>
</feature>
<keyword evidence="9" id="KW-1185">Reference proteome</keyword>
<evidence type="ECO:0000313" key="8">
    <source>
        <dbReference type="Ensembl" id="ENSLBEP00000016841.1"/>
    </source>
</evidence>
<dbReference type="OrthoDB" id="6288182at2759"/>
<proteinExistence type="inferred from homology"/>
<evidence type="ECO:0000259" key="7">
    <source>
        <dbReference type="Pfam" id="PF15297"/>
    </source>
</evidence>